<gene>
    <name evidence="1" type="ORF">C2S53_015795</name>
</gene>
<reference evidence="1 2" key="1">
    <citation type="journal article" date="2021" name="Nat. Commun.">
        <title>Incipient diploidization of the medicinal plant Perilla within 10,000 years.</title>
        <authorList>
            <person name="Zhang Y."/>
            <person name="Shen Q."/>
            <person name="Leng L."/>
            <person name="Zhang D."/>
            <person name="Chen S."/>
            <person name="Shi Y."/>
            <person name="Ning Z."/>
            <person name="Chen S."/>
        </authorList>
    </citation>
    <scope>NUCLEOTIDE SEQUENCE [LARGE SCALE GENOMIC DNA]</scope>
    <source>
        <strain evidence="2">cv. PC099</strain>
    </source>
</reference>
<dbReference type="PANTHER" id="PTHR34950">
    <property type="entry name" value="OS04G0457400 PROTEIN"/>
    <property type="match status" value="1"/>
</dbReference>
<evidence type="ECO:0000313" key="2">
    <source>
        <dbReference type="Proteomes" id="UP001190926"/>
    </source>
</evidence>
<comment type="caution">
    <text evidence="1">The sequence shown here is derived from an EMBL/GenBank/DDBJ whole genome shotgun (WGS) entry which is preliminary data.</text>
</comment>
<sequence length="77" mass="8663">MSTANFSLAEAYVLKKLHKEKMKKMELVSKSDEDIQDHQSCNNHYNRQGKKADAGCFSLFNFNKIHPNINASAASST</sequence>
<dbReference type="EMBL" id="SDAM02000137">
    <property type="protein sequence ID" value="KAH6827873.1"/>
    <property type="molecule type" value="Genomic_DNA"/>
</dbReference>
<protein>
    <submittedName>
        <fullName evidence="1">Uncharacterized protein</fullName>
    </submittedName>
</protein>
<dbReference type="AlphaFoldDB" id="A0AAD4P5P0"/>
<organism evidence="1 2">
    <name type="scientific">Perilla frutescens var. hirtella</name>
    <name type="common">Perilla citriodora</name>
    <name type="synonym">Perilla setoyensis</name>
    <dbReference type="NCBI Taxonomy" id="608512"/>
    <lineage>
        <taxon>Eukaryota</taxon>
        <taxon>Viridiplantae</taxon>
        <taxon>Streptophyta</taxon>
        <taxon>Embryophyta</taxon>
        <taxon>Tracheophyta</taxon>
        <taxon>Spermatophyta</taxon>
        <taxon>Magnoliopsida</taxon>
        <taxon>eudicotyledons</taxon>
        <taxon>Gunneridae</taxon>
        <taxon>Pentapetalae</taxon>
        <taxon>asterids</taxon>
        <taxon>lamiids</taxon>
        <taxon>Lamiales</taxon>
        <taxon>Lamiaceae</taxon>
        <taxon>Nepetoideae</taxon>
        <taxon>Elsholtzieae</taxon>
        <taxon>Perilla</taxon>
    </lineage>
</organism>
<evidence type="ECO:0000313" key="1">
    <source>
        <dbReference type="EMBL" id="KAH6827873.1"/>
    </source>
</evidence>
<proteinExistence type="predicted"/>
<keyword evidence="2" id="KW-1185">Reference proteome</keyword>
<accession>A0AAD4P5P0</accession>
<dbReference type="PANTHER" id="PTHR34950:SF8">
    <property type="entry name" value="TPX2 C-TERMINAL DOMAIN-CONTAINING PROTEIN"/>
    <property type="match status" value="1"/>
</dbReference>
<dbReference type="Proteomes" id="UP001190926">
    <property type="component" value="Unassembled WGS sequence"/>
</dbReference>
<name>A0AAD4P5P0_PERFH</name>